<sequence length="316" mass="33848">MACGRLSGPVRTWSRALASGAAREVFEIQRVFARADVFATRSGALRAALSDLCIKTSNGPAKVDISALFTRRAGDATFLAVDPSAGTPIEVPHPSADGPLELVGAWVSRFHDAAHAASAARVVRASAHVQRCFDEAPLAQLARIERVLMVRVPSAMPMPSVELHTGKLYEVRSYTINGFDEDGGSDAAAYSAWLERVVVPSIGEAGGRISGFWMRAPGPVQVTVGGSAAKGPVNPADRVADIFWVAEWSSREQAAAWYATFSAEAYAGNPYAEEGVLNRYERVEVMWSDAQAVRPLIHSGAVGVEFDARKFHTPKP</sequence>
<organism evidence="1 2">
    <name type="scientific">Diacronema lutheri</name>
    <name type="common">Unicellular marine alga</name>
    <name type="synonym">Monochrysis lutheri</name>
    <dbReference type="NCBI Taxonomy" id="2081491"/>
    <lineage>
        <taxon>Eukaryota</taxon>
        <taxon>Haptista</taxon>
        <taxon>Haptophyta</taxon>
        <taxon>Pavlovophyceae</taxon>
        <taxon>Pavlovales</taxon>
        <taxon>Pavlovaceae</taxon>
        <taxon>Diacronema</taxon>
    </lineage>
</organism>
<proteinExistence type="predicted"/>
<name>A0A8J5XJ08_DIALT</name>
<protein>
    <submittedName>
        <fullName evidence="1">Uncharacterized protein</fullName>
    </submittedName>
</protein>
<dbReference type="Proteomes" id="UP000751190">
    <property type="component" value="Unassembled WGS sequence"/>
</dbReference>
<keyword evidence="2" id="KW-1185">Reference proteome</keyword>
<comment type="caution">
    <text evidence="1">The sequence shown here is derived from an EMBL/GenBank/DDBJ whole genome shotgun (WGS) entry which is preliminary data.</text>
</comment>
<evidence type="ECO:0000313" key="2">
    <source>
        <dbReference type="Proteomes" id="UP000751190"/>
    </source>
</evidence>
<accession>A0A8J5XJ08</accession>
<dbReference type="OrthoDB" id="10535808at2759"/>
<evidence type="ECO:0000313" key="1">
    <source>
        <dbReference type="EMBL" id="KAG8465162.1"/>
    </source>
</evidence>
<gene>
    <name evidence="1" type="ORF">KFE25_012525</name>
</gene>
<dbReference type="EMBL" id="JAGTXO010000011">
    <property type="protein sequence ID" value="KAG8465162.1"/>
    <property type="molecule type" value="Genomic_DNA"/>
</dbReference>
<dbReference type="AlphaFoldDB" id="A0A8J5XJ08"/>
<reference evidence="1" key="1">
    <citation type="submission" date="2021-05" db="EMBL/GenBank/DDBJ databases">
        <title>The genome of the haptophyte Pavlova lutheri (Diacronema luteri, Pavlovales) - a model for lipid biosynthesis in eukaryotic algae.</title>
        <authorList>
            <person name="Hulatt C.J."/>
            <person name="Posewitz M.C."/>
        </authorList>
    </citation>
    <scope>NUCLEOTIDE SEQUENCE</scope>
    <source>
        <strain evidence="1">NIVA-4/92</strain>
    </source>
</reference>